<evidence type="ECO:0000256" key="7">
    <source>
        <dbReference type="ARBA" id="ARBA00023137"/>
    </source>
</evidence>
<feature type="transmembrane region" description="Helical" evidence="10">
    <location>
        <begin position="29"/>
        <end position="46"/>
    </location>
</feature>
<dbReference type="EMBL" id="JBHUPC010000010">
    <property type="protein sequence ID" value="MFD2891051.1"/>
    <property type="molecule type" value="Genomic_DNA"/>
</dbReference>
<dbReference type="InterPro" id="IPR005702">
    <property type="entry name" value="Wzc-like_C"/>
</dbReference>
<evidence type="ECO:0000256" key="10">
    <source>
        <dbReference type="SAM" id="Phobius"/>
    </source>
</evidence>
<comment type="similarity">
    <text evidence="1">Belongs to the CpsD/CapB family.</text>
</comment>
<dbReference type="Gene3D" id="3.40.50.300">
    <property type="entry name" value="P-loop containing nucleotide triphosphate hydrolases"/>
    <property type="match status" value="1"/>
</dbReference>
<feature type="domain" description="AAA" evidence="11">
    <location>
        <begin position="602"/>
        <end position="721"/>
    </location>
</feature>
<evidence type="ECO:0000256" key="3">
    <source>
        <dbReference type="ARBA" id="ARBA00022679"/>
    </source>
</evidence>
<dbReference type="Proteomes" id="UP001597534">
    <property type="component" value="Unassembled WGS sequence"/>
</dbReference>
<dbReference type="SUPFAM" id="SSF52540">
    <property type="entry name" value="P-loop containing nucleoside triphosphate hydrolases"/>
    <property type="match status" value="1"/>
</dbReference>
<accession>A0ABW5YJ08</accession>
<reference evidence="14" key="1">
    <citation type="journal article" date="2019" name="Int. J. Syst. Evol. Microbiol.">
        <title>The Global Catalogue of Microorganisms (GCM) 10K type strain sequencing project: providing services to taxonomists for standard genome sequencing and annotation.</title>
        <authorList>
            <consortium name="The Broad Institute Genomics Platform"/>
            <consortium name="The Broad Institute Genome Sequencing Center for Infectious Disease"/>
            <person name="Wu L."/>
            <person name="Ma J."/>
        </authorList>
    </citation>
    <scope>NUCLEOTIDE SEQUENCE [LARGE SCALE GENOMIC DNA]</scope>
    <source>
        <strain evidence="14">KCTC 22671</strain>
    </source>
</reference>
<evidence type="ECO:0000256" key="6">
    <source>
        <dbReference type="ARBA" id="ARBA00022840"/>
    </source>
</evidence>
<sequence length="813" mass="92346">MLDAKDFNFLESQSSFDFKGFLLKLLANWKWFVLCCIITFTIAYNVNIRKEKVYGMESFIVVKDENNPFFTSNTSLVFNWGGVSDKVQTVITTLKSRSHNEVVVDKLEYYISYLKQGKYNYEDVYGTAPFYLKIDKNKGQLLGGLIKIKFVSDKEYELSVDFRESPTRTLVHYVDNSRSQIDMGETLFVKKYGIDQEIQLPFFHGRLHLKPDATNYANQEYYIRFEDFNGTVARYKGVDVAADMKAASVVVLSLNGTNKHRLVEFLNTTVEVLRKNQLDSKNLFATNTISFIDSTLLEMETQLKAAEDELKDFRRGKNVFELKGSGGQLTEKLTDYDAQKESIDRKLKYLNYLKSYLDKSTDFSKLPAPAVAGIDDPNILTNVSRLIQLSGQRAEMGYAVKSNKLFTEFDVEMEAVKKVLLENIASVKTATLIDLEIVNRNIRITEGEVSELPELQQEHLKITRKYDLKDNIYNTFLKKRSEAEIVKAANISDIEFIDPAKDVGGGLRGPKTSVNYILAAILGIVIPFVIIFIGTLLDNNLHTVDDIQKLTKIPIIGVVGKKNTESNLSVFERPKTPLAESFRAIRSSLQFLYKKQKNTGAKIVMLTSSVSGEGKTFCSINLATVFALSEKKTIIIGLDLRKPRIFGDFNVDNVTGVVNYLIGQKSIEEVIQSTHIPYLDLISSGPIPPNPSELLMGEAIKEMMDELKLRYDYIILDTPPVGLVADALELAQFCDATLYVTRQGFTKKGMLSVVNEKHKRGELHNISIVLNGFQNKAKYGYGYGYGYGYEEAYLEDQQQTKRWEKIMRKWRKK</sequence>
<dbReference type="InterPro" id="IPR025669">
    <property type="entry name" value="AAA_dom"/>
</dbReference>
<name>A0ABW5YJ08_9FLAO</name>
<dbReference type="InterPro" id="IPR050445">
    <property type="entry name" value="Bact_polysacc_biosynth/exp"/>
</dbReference>
<evidence type="ECO:0000313" key="13">
    <source>
        <dbReference type="EMBL" id="MFD2891051.1"/>
    </source>
</evidence>
<keyword evidence="5" id="KW-0418">Kinase</keyword>
<keyword evidence="3 13" id="KW-0808">Transferase</keyword>
<evidence type="ECO:0000256" key="1">
    <source>
        <dbReference type="ARBA" id="ARBA00007316"/>
    </source>
</evidence>
<keyword evidence="6" id="KW-0067">ATP-binding</keyword>
<keyword evidence="4" id="KW-0547">Nucleotide-binding</keyword>
<evidence type="ECO:0000256" key="4">
    <source>
        <dbReference type="ARBA" id="ARBA00022741"/>
    </source>
</evidence>
<dbReference type="InterPro" id="IPR027417">
    <property type="entry name" value="P-loop_NTPase"/>
</dbReference>
<feature type="coiled-coil region" evidence="9">
    <location>
        <begin position="289"/>
        <end position="323"/>
    </location>
</feature>
<proteinExistence type="inferred from homology"/>
<dbReference type="CDD" id="cd05387">
    <property type="entry name" value="BY-kinase"/>
    <property type="match status" value="1"/>
</dbReference>
<evidence type="ECO:0000256" key="8">
    <source>
        <dbReference type="ARBA" id="ARBA00051245"/>
    </source>
</evidence>
<dbReference type="PANTHER" id="PTHR32309:SF13">
    <property type="entry name" value="FERRIC ENTEROBACTIN TRANSPORT PROTEIN FEPE"/>
    <property type="match status" value="1"/>
</dbReference>
<evidence type="ECO:0000256" key="5">
    <source>
        <dbReference type="ARBA" id="ARBA00022777"/>
    </source>
</evidence>
<organism evidence="13 14">
    <name type="scientific">Flavobacterium chuncheonense</name>
    <dbReference type="NCBI Taxonomy" id="2026653"/>
    <lineage>
        <taxon>Bacteria</taxon>
        <taxon>Pseudomonadati</taxon>
        <taxon>Bacteroidota</taxon>
        <taxon>Flavobacteriia</taxon>
        <taxon>Flavobacteriales</taxon>
        <taxon>Flavobacteriaceae</taxon>
        <taxon>Flavobacterium</taxon>
    </lineage>
</organism>
<dbReference type="NCBIfam" id="TIGR01007">
    <property type="entry name" value="eps_fam"/>
    <property type="match status" value="1"/>
</dbReference>
<dbReference type="Pfam" id="PF13614">
    <property type="entry name" value="AAA_31"/>
    <property type="match status" value="1"/>
</dbReference>
<protein>
    <recommendedName>
        <fullName evidence="2">non-specific protein-tyrosine kinase</fullName>
        <ecNumber evidence="2">2.7.10.2</ecNumber>
    </recommendedName>
</protein>
<gene>
    <name evidence="13" type="ORF">ACFS5J_03375</name>
</gene>
<evidence type="ECO:0000256" key="2">
    <source>
        <dbReference type="ARBA" id="ARBA00011903"/>
    </source>
</evidence>
<evidence type="ECO:0000313" key="14">
    <source>
        <dbReference type="Proteomes" id="UP001597534"/>
    </source>
</evidence>
<dbReference type="RefSeq" id="WP_379810581.1">
    <property type="nucleotide sequence ID" value="NZ_JBHUPC010000010.1"/>
</dbReference>
<keyword evidence="10" id="KW-1133">Transmembrane helix</keyword>
<evidence type="ECO:0000259" key="11">
    <source>
        <dbReference type="Pfam" id="PF13614"/>
    </source>
</evidence>
<dbReference type="Pfam" id="PF13807">
    <property type="entry name" value="GNVR"/>
    <property type="match status" value="1"/>
</dbReference>
<keyword evidence="14" id="KW-1185">Reference proteome</keyword>
<feature type="transmembrane region" description="Helical" evidence="10">
    <location>
        <begin position="516"/>
        <end position="537"/>
    </location>
</feature>
<feature type="domain" description="Tyrosine-protein kinase G-rich" evidence="12">
    <location>
        <begin position="454"/>
        <end position="533"/>
    </location>
</feature>
<keyword evidence="10" id="KW-0472">Membrane</keyword>
<evidence type="ECO:0000256" key="9">
    <source>
        <dbReference type="SAM" id="Coils"/>
    </source>
</evidence>
<dbReference type="EC" id="2.7.10.2" evidence="2"/>
<dbReference type="GO" id="GO:0004715">
    <property type="term" value="F:non-membrane spanning protein tyrosine kinase activity"/>
    <property type="evidence" value="ECO:0007669"/>
    <property type="project" value="UniProtKB-EC"/>
</dbReference>
<keyword evidence="9" id="KW-0175">Coiled coil</keyword>
<comment type="caution">
    <text evidence="13">The sequence shown here is derived from an EMBL/GenBank/DDBJ whole genome shotgun (WGS) entry which is preliminary data.</text>
</comment>
<keyword evidence="7" id="KW-0829">Tyrosine-protein kinase</keyword>
<dbReference type="InterPro" id="IPR032807">
    <property type="entry name" value="GNVR"/>
</dbReference>
<dbReference type="PANTHER" id="PTHR32309">
    <property type="entry name" value="TYROSINE-PROTEIN KINASE"/>
    <property type="match status" value="1"/>
</dbReference>
<evidence type="ECO:0000259" key="12">
    <source>
        <dbReference type="Pfam" id="PF13807"/>
    </source>
</evidence>
<keyword evidence="10" id="KW-0812">Transmembrane</keyword>
<comment type="catalytic activity">
    <reaction evidence="8">
        <text>L-tyrosyl-[protein] + ATP = O-phospho-L-tyrosyl-[protein] + ADP + H(+)</text>
        <dbReference type="Rhea" id="RHEA:10596"/>
        <dbReference type="Rhea" id="RHEA-COMP:10136"/>
        <dbReference type="Rhea" id="RHEA-COMP:20101"/>
        <dbReference type="ChEBI" id="CHEBI:15378"/>
        <dbReference type="ChEBI" id="CHEBI:30616"/>
        <dbReference type="ChEBI" id="CHEBI:46858"/>
        <dbReference type="ChEBI" id="CHEBI:61978"/>
        <dbReference type="ChEBI" id="CHEBI:456216"/>
        <dbReference type="EC" id="2.7.10.2"/>
    </reaction>
</comment>